<evidence type="ECO:0000259" key="1">
    <source>
        <dbReference type="Pfam" id="PF01850"/>
    </source>
</evidence>
<sequence>MRLSSMLDVDPILVETRIRTLLDDAGITVVPIDGKTATAAVAAFAAYGKGRGHPAQLNLADCMSYACARTHGVPLLFKGDDFSKTDIRAAGTAL</sequence>
<protein>
    <submittedName>
        <fullName evidence="2">Uncharacterized protein with PIN domain</fullName>
    </submittedName>
</protein>
<evidence type="ECO:0000313" key="2">
    <source>
        <dbReference type="EMBL" id="MDR6291704.1"/>
    </source>
</evidence>
<dbReference type="InterPro" id="IPR029060">
    <property type="entry name" value="PIN-like_dom_sf"/>
</dbReference>
<dbReference type="Pfam" id="PF01850">
    <property type="entry name" value="PIN"/>
    <property type="match status" value="1"/>
</dbReference>
<dbReference type="InterPro" id="IPR002716">
    <property type="entry name" value="PIN_dom"/>
</dbReference>
<comment type="caution">
    <text evidence="2">The sequence shown here is derived from an EMBL/GenBank/DDBJ whole genome shotgun (WGS) entry which is preliminary data.</text>
</comment>
<keyword evidence="3" id="KW-1185">Reference proteome</keyword>
<reference evidence="2 3" key="1">
    <citation type="submission" date="2023-07" db="EMBL/GenBank/DDBJ databases">
        <title>Sorghum-associated microbial communities from plants grown in Nebraska, USA.</title>
        <authorList>
            <person name="Schachtman D."/>
        </authorList>
    </citation>
    <scope>NUCLEOTIDE SEQUENCE [LARGE SCALE GENOMIC DNA]</scope>
    <source>
        <strain evidence="2 3">584</strain>
    </source>
</reference>
<dbReference type="SUPFAM" id="SSF88723">
    <property type="entry name" value="PIN domain-like"/>
    <property type="match status" value="1"/>
</dbReference>
<dbReference type="CDD" id="cd09871">
    <property type="entry name" value="PIN_MtVapC28-VapC30-like"/>
    <property type="match status" value="1"/>
</dbReference>
<gene>
    <name evidence="2" type="ORF">E9232_004238</name>
</gene>
<name>A0ABU1JUM8_9PROT</name>
<organism evidence="2 3">
    <name type="scientific">Inquilinus ginsengisoli</name>
    <dbReference type="NCBI Taxonomy" id="363840"/>
    <lineage>
        <taxon>Bacteria</taxon>
        <taxon>Pseudomonadati</taxon>
        <taxon>Pseudomonadota</taxon>
        <taxon>Alphaproteobacteria</taxon>
        <taxon>Rhodospirillales</taxon>
        <taxon>Rhodospirillaceae</taxon>
        <taxon>Inquilinus</taxon>
    </lineage>
</organism>
<dbReference type="Gene3D" id="3.40.50.1010">
    <property type="entry name" value="5'-nuclease"/>
    <property type="match status" value="1"/>
</dbReference>
<dbReference type="Proteomes" id="UP001262410">
    <property type="component" value="Unassembled WGS sequence"/>
</dbReference>
<evidence type="ECO:0000313" key="3">
    <source>
        <dbReference type="Proteomes" id="UP001262410"/>
    </source>
</evidence>
<feature type="domain" description="PIN" evidence="1">
    <location>
        <begin position="18"/>
        <end position="86"/>
    </location>
</feature>
<accession>A0ABU1JUM8</accession>
<dbReference type="EMBL" id="JAVDPW010000007">
    <property type="protein sequence ID" value="MDR6291704.1"/>
    <property type="molecule type" value="Genomic_DNA"/>
</dbReference>
<proteinExistence type="predicted"/>